<accession>G2QK42</accession>
<dbReference type="RefSeq" id="XP_003665193.1">
    <property type="nucleotide sequence ID" value="XM_003665145.1"/>
</dbReference>
<name>G2QK42_THET4</name>
<dbReference type="STRING" id="573729.G2QK42"/>
<dbReference type="InParanoid" id="G2QK42"/>
<gene>
    <name evidence="1" type="ORF">MYCTH_2308664</name>
</gene>
<evidence type="ECO:0000313" key="2">
    <source>
        <dbReference type="Proteomes" id="UP000007322"/>
    </source>
</evidence>
<keyword evidence="2" id="KW-1185">Reference proteome</keyword>
<dbReference type="EMBL" id="CP003006">
    <property type="protein sequence ID" value="AEO59948.1"/>
    <property type="molecule type" value="Genomic_DNA"/>
</dbReference>
<dbReference type="HOGENOM" id="CLU_2639832_0_0_1"/>
<dbReference type="KEGG" id="mtm:MYCTH_2308664"/>
<protein>
    <submittedName>
        <fullName evidence="1">Uncharacterized protein</fullName>
    </submittedName>
</protein>
<proteinExistence type="predicted"/>
<dbReference type="GeneID" id="11510953"/>
<dbReference type="AlphaFoldDB" id="G2QK42"/>
<organism evidence="1 2">
    <name type="scientific">Thermothelomyces thermophilus (strain ATCC 42464 / BCRC 31852 / DSM 1799)</name>
    <name type="common">Sporotrichum thermophile</name>
    <dbReference type="NCBI Taxonomy" id="573729"/>
    <lineage>
        <taxon>Eukaryota</taxon>
        <taxon>Fungi</taxon>
        <taxon>Dikarya</taxon>
        <taxon>Ascomycota</taxon>
        <taxon>Pezizomycotina</taxon>
        <taxon>Sordariomycetes</taxon>
        <taxon>Sordariomycetidae</taxon>
        <taxon>Sordariales</taxon>
        <taxon>Chaetomiaceae</taxon>
        <taxon>Thermothelomyces</taxon>
    </lineage>
</organism>
<dbReference type="VEuPathDB" id="FungiDB:MYCTH_2308664"/>
<reference evidence="1 2" key="1">
    <citation type="journal article" date="2011" name="Nat. Biotechnol.">
        <title>Comparative genomic analysis of the thermophilic biomass-degrading fungi Myceliophthora thermophila and Thielavia terrestris.</title>
        <authorList>
            <person name="Berka R.M."/>
            <person name="Grigoriev I.V."/>
            <person name="Otillar R."/>
            <person name="Salamov A."/>
            <person name="Grimwood J."/>
            <person name="Reid I."/>
            <person name="Ishmael N."/>
            <person name="John T."/>
            <person name="Darmond C."/>
            <person name="Moisan M.-C."/>
            <person name="Henrissat B."/>
            <person name="Coutinho P.M."/>
            <person name="Lombard V."/>
            <person name="Natvig D.O."/>
            <person name="Lindquist E."/>
            <person name="Schmutz J."/>
            <person name="Lucas S."/>
            <person name="Harris P."/>
            <person name="Powlowski J."/>
            <person name="Bellemare A."/>
            <person name="Taylor D."/>
            <person name="Butler G."/>
            <person name="de Vries R.P."/>
            <person name="Allijn I.E."/>
            <person name="van den Brink J."/>
            <person name="Ushinsky S."/>
            <person name="Storms R."/>
            <person name="Powell A.J."/>
            <person name="Paulsen I.T."/>
            <person name="Elbourne L.D.H."/>
            <person name="Baker S.E."/>
            <person name="Magnuson J."/>
            <person name="LaBoissiere S."/>
            <person name="Clutterbuck A.J."/>
            <person name="Martinez D."/>
            <person name="Wogulis M."/>
            <person name="de Leon A.L."/>
            <person name="Rey M.W."/>
            <person name="Tsang A."/>
        </authorList>
    </citation>
    <scope>NUCLEOTIDE SEQUENCE [LARGE SCALE GENOMIC DNA]</scope>
    <source>
        <strain evidence="2">ATCC 42464 / BCRC 31852 / DSM 1799</strain>
    </source>
</reference>
<evidence type="ECO:0000313" key="1">
    <source>
        <dbReference type="EMBL" id="AEO59948.1"/>
    </source>
</evidence>
<sequence>MASNKQRHVLAIPEGINKRCDLPPEAYLNPDKVNTPFAARRGYNTSGQNINVCANQFRIQNVTGRDVYQYDVCISER</sequence>
<dbReference type="Proteomes" id="UP000007322">
    <property type="component" value="Chromosome 5"/>
</dbReference>